<dbReference type="Proteomes" id="UP000694844">
    <property type="component" value="Chromosome 2"/>
</dbReference>
<keyword evidence="1" id="KW-0175">Coiled coil</keyword>
<dbReference type="SUPFAM" id="SSF58038">
    <property type="entry name" value="SNARE fusion complex"/>
    <property type="match status" value="1"/>
</dbReference>
<feature type="compositionally biased region" description="Basic residues" evidence="2">
    <location>
        <begin position="1"/>
        <end position="22"/>
    </location>
</feature>
<evidence type="ECO:0000256" key="2">
    <source>
        <dbReference type="SAM" id="MobiDB-lite"/>
    </source>
</evidence>
<sequence>MAKSKSKKIHVFGHFKKKKKRKNSETATEQQPLKTVADLHLEVEEVAQTMKDNIVKIRDREGKLDVMVERGEVLREGANQFAVMTNRARRKMWLRAHRGL</sequence>
<dbReference type="Pfam" id="PF00957">
    <property type="entry name" value="Synaptobrevin"/>
    <property type="match status" value="1"/>
</dbReference>
<dbReference type="PROSITE" id="PS50892">
    <property type="entry name" value="V_SNARE"/>
    <property type="match status" value="1"/>
</dbReference>
<feature type="domain" description="V-SNARE coiled-coil homology" evidence="3">
    <location>
        <begin position="35"/>
        <end position="95"/>
    </location>
</feature>
<dbReference type="GeneID" id="111119705"/>
<reference evidence="5" key="1">
    <citation type="submission" date="2025-08" db="UniProtKB">
        <authorList>
            <consortium name="RefSeq"/>
        </authorList>
    </citation>
    <scope>IDENTIFICATION</scope>
    <source>
        <tissue evidence="5">Whole sample</tissue>
    </source>
</reference>
<dbReference type="AlphaFoldDB" id="A0A8B8CJ37"/>
<name>A0A8B8CJ37_CRAVI</name>
<evidence type="ECO:0000256" key="1">
    <source>
        <dbReference type="PROSITE-ProRule" id="PRU00290"/>
    </source>
</evidence>
<evidence type="ECO:0000259" key="3">
    <source>
        <dbReference type="PROSITE" id="PS50892"/>
    </source>
</evidence>
<protein>
    <submittedName>
        <fullName evidence="5">Synaptobrevin-1-like</fullName>
    </submittedName>
</protein>
<dbReference type="InterPro" id="IPR016444">
    <property type="entry name" value="Synaptobrevin/VAMP"/>
</dbReference>
<dbReference type="CDD" id="cd15843">
    <property type="entry name" value="R-SNARE"/>
    <property type="match status" value="1"/>
</dbReference>
<organism evidence="4 5">
    <name type="scientific">Crassostrea virginica</name>
    <name type="common">Eastern oyster</name>
    <dbReference type="NCBI Taxonomy" id="6565"/>
    <lineage>
        <taxon>Eukaryota</taxon>
        <taxon>Metazoa</taxon>
        <taxon>Spiralia</taxon>
        <taxon>Lophotrochozoa</taxon>
        <taxon>Mollusca</taxon>
        <taxon>Bivalvia</taxon>
        <taxon>Autobranchia</taxon>
        <taxon>Pteriomorphia</taxon>
        <taxon>Ostreida</taxon>
        <taxon>Ostreoidea</taxon>
        <taxon>Ostreidae</taxon>
        <taxon>Crassostrea</taxon>
    </lineage>
</organism>
<dbReference type="RefSeq" id="XP_022315842.1">
    <property type="nucleotide sequence ID" value="XM_022460134.1"/>
</dbReference>
<keyword evidence="4" id="KW-1185">Reference proteome</keyword>
<dbReference type="OrthoDB" id="190375at2759"/>
<gene>
    <name evidence="5" type="primary">LOC111119705</name>
</gene>
<proteinExistence type="predicted"/>
<evidence type="ECO:0000313" key="5">
    <source>
        <dbReference type="RefSeq" id="XP_022315842.1"/>
    </source>
</evidence>
<dbReference type="KEGG" id="cvn:111119705"/>
<dbReference type="InterPro" id="IPR042855">
    <property type="entry name" value="V_SNARE_CC"/>
</dbReference>
<evidence type="ECO:0000313" key="4">
    <source>
        <dbReference type="Proteomes" id="UP000694844"/>
    </source>
</evidence>
<feature type="region of interest" description="Disordered" evidence="2">
    <location>
        <begin position="1"/>
        <end position="32"/>
    </location>
</feature>
<dbReference type="Gene3D" id="1.20.5.110">
    <property type="match status" value="1"/>
</dbReference>
<accession>A0A8B8CJ37</accession>
<dbReference type="PANTHER" id="PTHR45701">
    <property type="entry name" value="SYNAPTOBREVIN FAMILY MEMBER"/>
    <property type="match status" value="1"/>
</dbReference>